<dbReference type="PANTHER" id="PTHR10161">
    <property type="entry name" value="TARTRATE-RESISTANT ACID PHOSPHATASE TYPE 5"/>
    <property type="match status" value="1"/>
</dbReference>
<feature type="non-terminal residue" evidence="4">
    <location>
        <position position="1"/>
    </location>
</feature>
<comment type="caution">
    <text evidence="4">The sequence shown here is derived from an EMBL/GenBank/DDBJ whole genome shotgun (WGS) entry which is preliminary data.</text>
</comment>
<dbReference type="InterPro" id="IPR051558">
    <property type="entry name" value="Metallophosphoesterase_PAP"/>
</dbReference>
<dbReference type="SUPFAM" id="SSF56300">
    <property type="entry name" value="Metallo-dependent phosphatases"/>
    <property type="match status" value="1"/>
</dbReference>
<evidence type="ECO:0000259" key="3">
    <source>
        <dbReference type="Pfam" id="PF00149"/>
    </source>
</evidence>
<dbReference type="Proteomes" id="UP001146120">
    <property type="component" value="Unassembled WGS sequence"/>
</dbReference>
<evidence type="ECO:0000313" key="4">
    <source>
        <dbReference type="EMBL" id="DAZ99240.1"/>
    </source>
</evidence>
<dbReference type="Pfam" id="PF00149">
    <property type="entry name" value="Metallophos"/>
    <property type="match status" value="1"/>
</dbReference>
<dbReference type="GO" id="GO:0016787">
    <property type="term" value="F:hydrolase activity"/>
    <property type="evidence" value="ECO:0007669"/>
    <property type="project" value="UniProtKB-KW"/>
</dbReference>
<dbReference type="InterPro" id="IPR029052">
    <property type="entry name" value="Metallo-depent_PP-like"/>
</dbReference>
<name>A0AAV2YYL7_9STRA</name>
<keyword evidence="5" id="KW-1185">Reference proteome</keyword>
<proteinExistence type="predicted"/>
<dbReference type="Gene3D" id="3.60.21.10">
    <property type="match status" value="1"/>
</dbReference>
<dbReference type="InterPro" id="IPR004843">
    <property type="entry name" value="Calcineurin-like_PHP"/>
</dbReference>
<reference evidence="4" key="2">
    <citation type="journal article" date="2023" name="Microbiol Resour">
        <title>Decontamination and Annotation of the Draft Genome Sequence of the Oomycete Lagenidium giganteum ARSEF 373.</title>
        <authorList>
            <person name="Morgan W.R."/>
            <person name="Tartar A."/>
        </authorList>
    </citation>
    <scope>NUCLEOTIDE SEQUENCE</scope>
    <source>
        <strain evidence="4">ARSEF 373</strain>
    </source>
</reference>
<organism evidence="4 5">
    <name type="scientific">Lagenidium giganteum</name>
    <dbReference type="NCBI Taxonomy" id="4803"/>
    <lineage>
        <taxon>Eukaryota</taxon>
        <taxon>Sar</taxon>
        <taxon>Stramenopiles</taxon>
        <taxon>Oomycota</taxon>
        <taxon>Peronosporomycetes</taxon>
        <taxon>Pythiales</taxon>
        <taxon>Pythiaceae</taxon>
    </lineage>
</organism>
<sequence length="371" mass="41730">VHALALGDWGVTLDGSSSVKKYSKNSPRNAQYFRDYYAQKNVAPVAVLSHGDNFYWSGLGPNDTESRFWTTFEEVYDHPVLRKIPWLNVMGNHDYGGSEFICDDECLTTQDMLRGLNAKFSRQQTYTSPYNDRWVLRDHYYKETLKDDASGITIDVYNVDTNVAEEHGGEQICCQCYSYEEKLNSCWKVARGHPQCAGGSTDMFDTCMAKLKEWHDDSLSQFARDAKASNATWKIVHSHYSPHHSMPSAKSDWFKAIKDGGVQLLINGHVHAEAHEFASINAHFITNGAGGGTQSEGMIPLSKKNDDIARMWSGANDTYGFFELSFAKDYLRAQYATFGEGWTFGNATKPGKSRVDYCYLIPHDGSKGTKC</sequence>
<feature type="domain" description="Calcineurin-like phosphoesterase" evidence="3">
    <location>
        <begin position="4"/>
        <end position="272"/>
    </location>
</feature>
<accession>A0AAV2YYL7</accession>
<dbReference type="AlphaFoldDB" id="A0AAV2YYL7"/>
<reference evidence="4" key="1">
    <citation type="submission" date="2022-11" db="EMBL/GenBank/DDBJ databases">
        <authorList>
            <person name="Morgan W.R."/>
            <person name="Tartar A."/>
        </authorList>
    </citation>
    <scope>NUCLEOTIDE SEQUENCE</scope>
    <source>
        <strain evidence="4">ARSEF 373</strain>
    </source>
</reference>
<evidence type="ECO:0000256" key="2">
    <source>
        <dbReference type="ARBA" id="ARBA00022801"/>
    </source>
</evidence>
<protein>
    <recommendedName>
        <fullName evidence="3">Calcineurin-like phosphoesterase domain-containing protein</fullName>
    </recommendedName>
</protein>
<keyword evidence="1" id="KW-0732">Signal</keyword>
<gene>
    <name evidence="4" type="ORF">N0F65_008107</name>
</gene>
<keyword evidence="2" id="KW-0378">Hydrolase</keyword>
<evidence type="ECO:0000313" key="5">
    <source>
        <dbReference type="Proteomes" id="UP001146120"/>
    </source>
</evidence>
<dbReference type="PANTHER" id="PTHR10161:SF14">
    <property type="entry name" value="TARTRATE-RESISTANT ACID PHOSPHATASE TYPE 5"/>
    <property type="match status" value="1"/>
</dbReference>
<dbReference type="EMBL" id="DAKRPA010000087">
    <property type="protein sequence ID" value="DAZ99240.1"/>
    <property type="molecule type" value="Genomic_DNA"/>
</dbReference>
<evidence type="ECO:0000256" key="1">
    <source>
        <dbReference type="ARBA" id="ARBA00022729"/>
    </source>
</evidence>